<evidence type="ECO:0000256" key="4">
    <source>
        <dbReference type="ARBA" id="ARBA00023242"/>
    </source>
</evidence>
<evidence type="ECO:0000256" key="3">
    <source>
        <dbReference type="ARBA" id="ARBA00023163"/>
    </source>
</evidence>
<dbReference type="InterPro" id="IPR051575">
    <property type="entry name" value="Myb-like_DNA-bd"/>
</dbReference>
<reference evidence="7" key="2">
    <citation type="submission" date="2025-08" db="UniProtKB">
        <authorList>
            <consortium name="RefSeq"/>
        </authorList>
    </citation>
    <scope>IDENTIFICATION</scope>
    <source>
        <strain evidence="7">S238N-H82</strain>
        <tissue evidence="7">Testes</tissue>
    </source>
</reference>
<dbReference type="GO" id="GO:0003677">
    <property type="term" value="F:DNA binding"/>
    <property type="evidence" value="ECO:0007669"/>
    <property type="project" value="UniProtKB-KW"/>
</dbReference>
<evidence type="ECO:0000256" key="2">
    <source>
        <dbReference type="ARBA" id="ARBA00023125"/>
    </source>
</evidence>
<evidence type="ECO:0000313" key="7">
    <source>
        <dbReference type="RefSeq" id="XP_035684392.1"/>
    </source>
</evidence>
<dbReference type="KEGG" id="bfo:118421276"/>
<organism evidence="6 7">
    <name type="scientific">Branchiostoma floridae</name>
    <name type="common">Florida lancelet</name>
    <name type="synonym">Amphioxus</name>
    <dbReference type="NCBI Taxonomy" id="7739"/>
    <lineage>
        <taxon>Eukaryota</taxon>
        <taxon>Metazoa</taxon>
        <taxon>Chordata</taxon>
        <taxon>Cephalochordata</taxon>
        <taxon>Leptocardii</taxon>
        <taxon>Amphioxiformes</taxon>
        <taxon>Branchiostomatidae</taxon>
        <taxon>Branchiostoma</taxon>
    </lineage>
</organism>
<accession>A0A9J7MWR7</accession>
<keyword evidence="4" id="KW-0539">Nucleus</keyword>
<keyword evidence="2" id="KW-0238">DNA-binding</keyword>
<keyword evidence="1" id="KW-0805">Transcription regulation</keyword>
<feature type="region of interest" description="Disordered" evidence="5">
    <location>
        <begin position="30"/>
        <end position="120"/>
    </location>
</feature>
<reference evidence="6" key="1">
    <citation type="journal article" date="2020" name="Nat. Ecol. Evol.">
        <title>Deeply conserved synteny resolves early events in vertebrate evolution.</title>
        <authorList>
            <person name="Simakov O."/>
            <person name="Marletaz F."/>
            <person name="Yue J.X."/>
            <person name="O'Connell B."/>
            <person name="Jenkins J."/>
            <person name="Brandt A."/>
            <person name="Calef R."/>
            <person name="Tung C.H."/>
            <person name="Huang T.K."/>
            <person name="Schmutz J."/>
            <person name="Satoh N."/>
            <person name="Yu J.K."/>
            <person name="Putnam N.H."/>
            <person name="Green R.E."/>
            <person name="Rokhsar D.S."/>
        </authorList>
    </citation>
    <scope>NUCLEOTIDE SEQUENCE [LARGE SCALE GENOMIC DNA]</scope>
    <source>
        <strain evidence="6">S238N-H82</strain>
    </source>
</reference>
<sequence>MAEQSIDLEREKIERETEQIKQVLSGRLVIDSSEGEYSSEEESDHEEKLAIASPVEPFRSSVSPRISNAGSRASSQLSRDTLILTPHTVEGVRSRPSSGLVVAGPSSAPDVGYQQEEEDQTEEEVQGLIQDLEPEEVLELNQNYQEYIHDMLNRVQLMLAQNRERQTALKSELTESDRGSDGRVKRGHGLWNFFKPYFKDSYGNGPPPNEDARHKREEKTVNPFVCLSKKWSAKDHKTLYAAVRSDGMQKKTRSLMNK</sequence>
<feature type="compositionally biased region" description="Polar residues" evidence="5">
    <location>
        <begin position="60"/>
        <end position="79"/>
    </location>
</feature>
<dbReference type="PANTHER" id="PTHR46621:SF1">
    <property type="entry name" value="SNRNA-ACTIVATING PROTEIN COMPLEX SUBUNIT 4"/>
    <property type="match status" value="1"/>
</dbReference>
<dbReference type="Proteomes" id="UP000001554">
    <property type="component" value="Chromosome 8"/>
</dbReference>
<protein>
    <submittedName>
        <fullName evidence="7">snRNA-activating protein complex subunit 4-like</fullName>
    </submittedName>
</protein>
<dbReference type="AlphaFoldDB" id="A0A9J7MWR7"/>
<name>A0A9J7MWR7_BRAFL</name>
<dbReference type="GeneID" id="118421276"/>
<dbReference type="OrthoDB" id="2143914at2759"/>
<evidence type="ECO:0000256" key="1">
    <source>
        <dbReference type="ARBA" id="ARBA00023015"/>
    </source>
</evidence>
<keyword evidence="6" id="KW-1185">Reference proteome</keyword>
<proteinExistence type="predicted"/>
<feature type="compositionally biased region" description="Acidic residues" evidence="5">
    <location>
        <begin position="33"/>
        <end position="44"/>
    </location>
</feature>
<dbReference type="RefSeq" id="XP_035684392.1">
    <property type="nucleotide sequence ID" value="XM_035828499.1"/>
</dbReference>
<gene>
    <name evidence="7" type="primary">LOC118421276</name>
</gene>
<evidence type="ECO:0000256" key="5">
    <source>
        <dbReference type="SAM" id="MobiDB-lite"/>
    </source>
</evidence>
<dbReference type="PANTHER" id="PTHR46621">
    <property type="entry name" value="SNRNA-ACTIVATING PROTEIN COMPLEX SUBUNIT 4"/>
    <property type="match status" value="1"/>
</dbReference>
<keyword evidence="3" id="KW-0804">Transcription</keyword>
<evidence type="ECO:0000313" key="6">
    <source>
        <dbReference type="Proteomes" id="UP000001554"/>
    </source>
</evidence>